<dbReference type="Gene3D" id="1.10.357.10">
    <property type="entry name" value="Tetracycline Repressor, domain 2"/>
    <property type="match status" value="1"/>
</dbReference>
<keyword evidence="3" id="KW-0804">Transcription</keyword>
<evidence type="ECO:0000256" key="3">
    <source>
        <dbReference type="ARBA" id="ARBA00023163"/>
    </source>
</evidence>
<dbReference type="PROSITE" id="PS50977">
    <property type="entry name" value="HTH_TETR_2"/>
    <property type="match status" value="1"/>
</dbReference>
<evidence type="ECO:0000256" key="2">
    <source>
        <dbReference type="ARBA" id="ARBA00023125"/>
    </source>
</evidence>
<dbReference type="InterPro" id="IPR009057">
    <property type="entry name" value="Homeodomain-like_sf"/>
</dbReference>
<dbReference type="AlphaFoldDB" id="A0A7I9XXH3"/>
<proteinExistence type="predicted"/>
<name>A0A7I9XXH3_9MYCO</name>
<keyword evidence="1" id="KW-0805">Transcription regulation</keyword>
<dbReference type="GO" id="GO:0000976">
    <property type="term" value="F:transcription cis-regulatory region binding"/>
    <property type="evidence" value="ECO:0007669"/>
    <property type="project" value="TreeGrafter"/>
</dbReference>
<dbReference type="PRINTS" id="PR00455">
    <property type="entry name" value="HTHTETR"/>
</dbReference>
<feature type="DNA-binding region" description="H-T-H motif" evidence="4">
    <location>
        <begin position="39"/>
        <end position="58"/>
    </location>
</feature>
<dbReference type="PANTHER" id="PTHR30055:SF234">
    <property type="entry name" value="HTH-TYPE TRANSCRIPTIONAL REGULATOR BETI"/>
    <property type="match status" value="1"/>
</dbReference>
<dbReference type="InterPro" id="IPR050109">
    <property type="entry name" value="HTH-type_TetR-like_transc_reg"/>
</dbReference>
<keyword evidence="7" id="KW-1185">Reference proteome</keyword>
<protein>
    <submittedName>
        <fullName evidence="6">TetR family transcriptional regulator</fullName>
    </submittedName>
</protein>
<dbReference type="SUPFAM" id="SSF46689">
    <property type="entry name" value="Homeodomain-like"/>
    <property type="match status" value="1"/>
</dbReference>
<accession>A0A7I9XXH3</accession>
<keyword evidence="2 4" id="KW-0238">DNA-binding</keyword>
<dbReference type="InterPro" id="IPR001647">
    <property type="entry name" value="HTH_TetR"/>
</dbReference>
<feature type="domain" description="HTH tetR-type" evidence="5">
    <location>
        <begin position="16"/>
        <end position="76"/>
    </location>
</feature>
<dbReference type="Pfam" id="PF00440">
    <property type="entry name" value="TetR_N"/>
    <property type="match status" value="1"/>
</dbReference>
<evidence type="ECO:0000313" key="7">
    <source>
        <dbReference type="Proteomes" id="UP000465361"/>
    </source>
</evidence>
<dbReference type="Proteomes" id="UP000465361">
    <property type="component" value="Unassembled WGS sequence"/>
</dbReference>
<evidence type="ECO:0000256" key="1">
    <source>
        <dbReference type="ARBA" id="ARBA00023015"/>
    </source>
</evidence>
<evidence type="ECO:0000313" key="6">
    <source>
        <dbReference type="EMBL" id="GFG74501.1"/>
    </source>
</evidence>
<dbReference type="RefSeq" id="WP_163756238.1">
    <property type="nucleotide sequence ID" value="NZ_BLKW01000002.1"/>
</dbReference>
<organism evidence="6 7">
    <name type="scientific">Mycobacterium botniense</name>
    <dbReference type="NCBI Taxonomy" id="84962"/>
    <lineage>
        <taxon>Bacteria</taxon>
        <taxon>Bacillati</taxon>
        <taxon>Actinomycetota</taxon>
        <taxon>Actinomycetes</taxon>
        <taxon>Mycobacteriales</taxon>
        <taxon>Mycobacteriaceae</taxon>
        <taxon>Mycobacterium</taxon>
    </lineage>
</organism>
<comment type="caution">
    <text evidence="6">The sequence shown here is derived from an EMBL/GenBank/DDBJ whole genome shotgun (WGS) entry which is preliminary data.</text>
</comment>
<dbReference type="GO" id="GO:0003700">
    <property type="term" value="F:DNA-binding transcription factor activity"/>
    <property type="evidence" value="ECO:0007669"/>
    <property type="project" value="TreeGrafter"/>
</dbReference>
<evidence type="ECO:0000256" key="4">
    <source>
        <dbReference type="PROSITE-ProRule" id="PRU00335"/>
    </source>
</evidence>
<dbReference type="PANTHER" id="PTHR30055">
    <property type="entry name" value="HTH-TYPE TRANSCRIPTIONAL REGULATOR RUTR"/>
    <property type="match status" value="1"/>
</dbReference>
<dbReference type="EMBL" id="BLKW01000002">
    <property type="protein sequence ID" value="GFG74501.1"/>
    <property type="molecule type" value="Genomic_DNA"/>
</dbReference>
<evidence type="ECO:0000259" key="5">
    <source>
        <dbReference type="PROSITE" id="PS50977"/>
    </source>
</evidence>
<gene>
    <name evidence="6" type="ORF">MBOT_18660</name>
</gene>
<sequence length="205" mass="22123">MISGPTAVRFGGITRTAAQNRVLDAAFTLIAQHGVSGTSLQMIADAIGVTKAAVYRQFKTKDDIVIALTERGLAELEDALEAAEAEEHAPRAREVLLNRVIELAVARRRSTMGVLQFDPVVVRLLAEHEPFQRFTRRLTAVLLGDADPAARVPAAMLSGAIFAGVMHPLVADLDDDTLRADLLRTARRMLNLPEPAPRGAARALT</sequence>
<reference evidence="6 7" key="1">
    <citation type="journal article" date="2019" name="Emerg. Microbes Infect.">
        <title>Comprehensive subspecies identification of 175 nontuberculous mycobacteria species based on 7547 genomic profiles.</title>
        <authorList>
            <person name="Matsumoto Y."/>
            <person name="Kinjo T."/>
            <person name="Motooka D."/>
            <person name="Nabeya D."/>
            <person name="Jung N."/>
            <person name="Uechi K."/>
            <person name="Horii T."/>
            <person name="Iida T."/>
            <person name="Fujita J."/>
            <person name="Nakamura S."/>
        </authorList>
    </citation>
    <scope>NUCLEOTIDE SEQUENCE [LARGE SCALE GENOMIC DNA]</scope>
    <source>
        <strain evidence="6 7">JCM 17322</strain>
    </source>
</reference>